<evidence type="ECO:0000313" key="1">
    <source>
        <dbReference type="EMBL" id="EEF47999.1"/>
    </source>
</evidence>
<sequence>MQRKQLKFITPPLVEPSSKWNAVCHKKFLLPLTIIQKSRLQRQRSVTRWDDDESVVDNQPCVEYNFMVGQIPTPSKCAMTTIILPTTFQKAEVEDVQNVEEQTQGAIHKDCKKSKAFCNRIIIQYPEVNGLKKVILTNYLKG</sequence>
<dbReference type="AlphaFoldDB" id="B9RKY4"/>
<evidence type="ECO:0000313" key="2">
    <source>
        <dbReference type="Proteomes" id="UP000008311"/>
    </source>
</evidence>
<gene>
    <name evidence="1" type="ORF">RCOM_1565730</name>
</gene>
<dbReference type="EMBL" id="EQ973785">
    <property type="protein sequence ID" value="EEF47999.1"/>
    <property type="molecule type" value="Genomic_DNA"/>
</dbReference>
<accession>B9RKY4</accession>
<protein>
    <submittedName>
        <fullName evidence="1">Uncharacterized protein</fullName>
    </submittedName>
</protein>
<reference evidence="2" key="1">
    <citation type="journal article" date="2010" name="Nat. Biotechnol.">
        <title>Draft genome sequence of the oilseed species Ricinus communis.</title>
        <authorList>
            <person name="Chan A.P."/>
            <person name="Crabtree J."/>
            <person name="Zhao Q."/>
            <person name="Lorenzi H."/>
            <person name="Orvis J."/>
            <person name="Puiu D."/>
            <person name="Melake-Berhan A."/>
            <person name="Jones K.M."/>
            <person name="Redman J."/>
            <person name="Chen G."/>
            <person name="Cahoon E.B."/>
            <person name="Gedil M."/>
            <person name="Stanke M."/>
            <person name="Haas B.J."/>
            <person name="Wortman J.R."/>
            <person name="Fraser-Liggett C.M."/>
            <person name="Ravel J."/>
            <person name="Rabinowicz P.D."/>
        </authorList>
    </citation>
    <scope>NUCLEOTIDE SEQUENCE [LARGE SCALE GENOMIC DNA]</scope>
    <source>
        <strain evidence="2">cv. Hale</strain>
    </source>
</reference>
<keyword evidence="2" id="KW-1185">Reference proteome</keyword>
<dbReference type="Proteomes" id="UP000008311">
    <property type="component" value="Unassembled WGS sequence"/>
</dbReference>
<dbReference type="InParanoid" id="B9RKY4"/>
<proteinExistence type="predicted"/>
<organism evidence="1 2">
    <name type="scientific">Ricinus communis</name>
    <name type="common">Castor bean</name>
    <dbReference type="NCBI Taxonomy" id="3988"/>
    <lineage>
        <taxon>Eukaryota</taxon>
        <taxon>Viridiplantae</taxon>
        <taxon>Streptophyta</taxon>
        <taxon>Embryophyta</taxon>
        <taxon>Tracheophyta</taxon>
        <taxon>Spermatophyta</taxon>
        <taxon>Magnoliopsida</taxon>
        <taxon>eudicotyledons</taxon>
        <taxon>Gunneridae</taxon>
        <taxon>Pentapetalae</taxon>
        <taxon>rosids</taxon>
        <taxon>fabids</taxon>
        <taxon>Malpighiales</taxon>
        <taxon>Euphorbiaceae</taxon>
        <taxon>Acalyphoideae</taxon>
        <taxon>Acalypheae</taxon>
        <taxon>Ricinus</taxon>
    </lineage>
</organism>
<name>B9RKY4_RICCO</name>